<name>A0A6C0AFB0_9ZZZZ</name>
<dbReference type="AlphaFoldDB" id="A0A6C0AFB0"/>
<reference evidence="1" key="1">
    <citation type="journal article" date="2020" name="Nature">
        <title>Giant virus diversity and host interactions through global metagenomics.</title>
        <authorList>
            <person name="Schulz F."/>
            <person name="Roux S."/>
            <person name="Paez-Espino D."/>
            <person name="Jungbluth S."/>
            <person name="Walsh D.A."/>
            <person name="Denef V.J."/>
            <person name="McMahon K.D."/>
            <person name="Konstantinidis K.T."/>
            <person name="Eloe-Fadrosh E.A."/>
            <person name="Kyrpides N.C."/>
            <person name="Woyke T."/>
        </authorList>
    </citation>
    <scope>NUCLEOTIDE SEQUENCE</scope>
    <source>
        <strain evidence="1">GVMAG-S-1021933-23</strain>
    </source>
</reference>
<sequence>MFTFRSNFLNFLNLKKISVSLCVKNHCRLLNQKSIFFNFFTLIF</sequence>
<proteinExistence type="predicted"/>
<accession>A0A6C0AFB0</accession>
<organism evidence="1">
    <name type="scientific">viral metagenome</name>
    <dbReference type="NCBI Taxonomy" id="1070528"/>
    <lineage>
        <taxon>unclassified sequences</taxon>
        <taxon>metagenomes</taxon>
        <taxon>organismal metagenomes</taxon>
    </lineage>
</organism>
<dbReference type="EMBL" id="MN740597">
    <property type="protein sequence ID" value="QHS78459.1"/>
    <property type="molecule type" value="Genomic_DNA"/>
</dbReference>
<evidence type="ECO:0000313" key="1">
    <source>
        <dbReference type="EMBL" id="QHS78459.1"/>
    </source>
</evidence>
<protein>
    <submittedName>
        <fullName evidence="1">Uncharacterized protein</fullName>
    </submittedName>
</protein>